<evidence type="ECO:0000313" key="2">
    <source>
        <dbReference type="Proteomes" id="UP000783213"/>
    </source>
</evidence>
<reference evidence="1 2" key="1">
    <citation type="journal article" date="2020" name="Genome Biol. Evol.">
        <title>Comparative genomics of Sclerotiniaceae.</title>
        <authorList>
            <person name="Valero Jimenez C.A."/>
            <person name="Steentjes M."/>
            <person name="Scholten O.E."/>
            <person name="Van Kan J.A.L."/>
        </authorList>
    </citation>
    <scope>NUCLEOTIDE SEQUENCE [LARGE SCALE GENOMIC DNA]</scope>
    <source>
        <strain evidence="1 2">B1</strain>
    </source>
</reference>
<sequence length="196" mass="22303">MPLEISSAQVEMRDTYSHLEYHREPYGVVVLGYQEDSPVQDLSASAESDTLHRLALPYSNYFAFRDLSSYISRVKLGSISNGNSRTYDVFSVQEDQHASSTKPDGKRIFVFKSIVGPVVDVEMMRDSNPLFIDVLCDQNMVLSPRVRSLEWTQTKMWKLVISFSFQSVLSVAEEYYLTVVYPIDSLVATSLTDMDK</sequence>
<evidence type="ECO:0000313" key="1">
    <source>
        <dbReference type="EMBL" id="KAF7937293.1"/>
    </source>
</evidence>
<dbReference type="Proteomes" id="UP000783213">
    <property type="component" value="Unassembled WGS sequence"/>
</dbReference>
<accession>A0ABQ7IYA9</accession>
<dbReference type="EMBL" id="RCSX01000003">
    <property type="protein sequence ID" value="KAF7937293.1"/>
    <property type="molecule type" value="Genomic_DNA"/>
</dbReference>
<organism evidence="1 2">
    <name type="scientific">Botrytis deweyae</name>
    <dbReference type="NCBI Taxonomy" id="2478750"/>
    <lineage>
        <taxon>Eukaryota</taxon>
        <taxon>Fungi</taxon>
        <taxon>Dikarya</taxon>
        <taxon>Ascomycota</taxon>
        <taxon>Pezizomycotina</taxon>
        <taxon>Leotiomycetes</taxon>
        <taxon>Helotiales</taxon>
        <taxon>Sclerotiniaceae</taxon>
        <taxon>Botrytis</taxon>
    </lineage>
</organism>
<dbReference type="RefSeq" id="XP_038814211.1">
    <property type="nucleotide sequence ID" value="XM_038949226.1"/>
</dbReference>
<protein>
    <submittedName>
        <fullName evidence="1">Uncharacterized protein</fullName>
    </submittedName>
</protein>
<keyword evidence="2" id="KW-1185">Reference proteome</keyword>
<proteinExistence type="predicted"/>
<name>A0ABQ7IYA9_9HELO</name>
<gene>
    <name evidence="1" type="ORF">EAE98_001607</name>
</gene>
<dbReference type="GeneID" id="62228381"/>
<comment type="caution">
    <text evidence="1">The sequence shown here is derived from an EMBL/GenBank/DDBJ whole genome shotgun (WGS) entry which is preliminary data.</text>
</comment>